<feature type="chain" id="PRO_5008052565" description="AB hydrolase-1 domain-containing protein" evidence="2">
    <location>
        <begin position="18"/>
        <end position="741"/>
    </location>
</feature>
<comment type="caution">
    <text evidence="4">The sequence shown here is derived from an EMBL/GenBank/DDBJ whole genome shotgun (WGS) entry which is preliminary data.</text>
</comment>
<evidence type="ECO:0000313" key="5">
    <source>
        <dbReference type="Proteomes" id="UP000077202"/>
    </source>
</evidence>
<feature type="region of interest" description="Disordered" evidence="1">
    <location>
        <begin position="578"/>
        <end position="638"/>
    </location>
</feature>
<accession>A0A176WKR7</accession>
<keyword evidence="5" id="KW-1185">Reference proteome</keyword>
<dbReference type="InterPro" id="IPR000073">
    <property type="entry name" value="AB_hydrolase_1"/>
</dbReference>
<reference evidence="4" key="1">
    <citation type="submission" date="2016-03" db="EMBL/GenBank/DDBJ databases">
        <title>Mechanisms controlling the formation of the plant cell surface in tip-growing cells are functionally conserved among land plants.</title>
        <authorList>
            <person name="Honkanen S."/>
            <person name="Jones V.A."/>
            <person name="Morieri G."/>
            <person name="Champion C."/>
            <person name="Hetherington A.J."/>
            <person name="Kelly S."/>
            <person name="Saint-Marcoux D."/>
            <person name="Proust H."/>
            <person name="Prescott H."/>
            <person name="Dolan L."/>
        </authorList>
    </citation>
    <scope>NUCLEOTIDE SEQUENCE [LARGE SCALE GENOMIC DNA]</scope>
    <source>
        <tissue evidence="4">Whole gametophyte</tissue>
    </source>
</reference>
<evidence type="ECO:0000256" key="1">
    <source>
        <dbReference type="SAM" id="MobiDB-lite"/>
    </source>
</evidence>
<sequence length="741" mass="82269">MWRLMWVLLLLASPISGTATTDHSSSEDGGHRSKAHFVLVHGAGHGAWAWFEVATMLEKAGYTATALDCTGGGISETSPDDVTSVADYSKPVVDYLSNVTEQVILVGHSSGGNPVSFAMEAHPEKVKKAVFLTALMQVTGSDILDPNSTYSKLLAGASGTPVFGNGPDAQPTSVAVNTSTAALRLFYNQSPPQVYALGRALLRATPYQSLFGTFNLTSARYGSVRRFFIRTGEDLSLPPAAQQLIIDSNPPEQDTVWKKRDSLQNRMTAACEFDAEAREVNHVKRRGQSSSRGSLTHMMSTYNQHGADNLGIWLTNAKEAAAKIREATNRKRQEKKEKYVQFVKDMHQRLAESSKKMRVASGRIPPAKTSYTVQAARNRIKIPRLNVAEDTEDMLKQASRMEDVRSFLESQLRKKTKTSSTTTRLRDVKYRECMIHATKTQNEEPPLQRAVKRSWDRPSATMDNEELGLSPIVKPFLVMLPTTPVAQKPELVKSEPCTPRALDGWNIPTSFSALDMRCVEEFLDTALEASPKPEPEPEPALLNSKGPPLDLPTHNDHPDVQKPETLAQKLSAERKLQTNARLLRRAVSSDPSTKGCERLRSKSNAENESLDKRVRSQNCNGTMSLVPSPTASNLNRSDAECTQHSSDDLVHCPRLRIEDGVTTCSMGVVVLRGRHEYEVRGQAQQYFSDVWKCAMLAERRCASERAHLLFEAKKKRKQGERVSSCVTEFLRKKGLQMLYEL</sequence>
<evidence type="ECO:0000313" key="4">
    <source>
        <dbReference type="EMBL" id="OAE33748.1"/>
    </source>
</evidence>
<dbReference type="PANTHER" id="PTHR10992:SF1086">
    <property type="entry name" value="AB HYDROLASE-1 DOMAIN-CONTAINING PROTEIN"/>
    <property type="match status" value="1"/>
</dbReference>
<feature type="region of interest" description="Disordered" evidence="1">
    <location>
        <begin position="529"/>
        <end position="561"/>
    </location>
</feature>
<evidence type="ECO:0000256" key="2">
    <source>
        <dbReference type="SAM" id="SignalP"/>
    </source>
</evidence>
<dbReference type="EMBL" id="LVLJ01000572">
    <property type="protein sequence ID" value="OAE33748.1"/>
    <property type="molecule type" value="Genomic_DNA"/>
</dbReference>
<name>A0A176WKR7_MARPO</name>
<dbReference type="GO" id="GO:0080032">
    <property type="term" value="F:methyl jasmonate esterase activity"/>
    <property type="evidence" value="ECO:0007669"/>
    <property type="project" value="TreeGrafter"/>
</dbReference>
<gene>
    <name evidence="4" type="ORF">AXG93_2884s1210</name>
</gene>
<feature type="compositionally biased region" description="Basic and acidic residues" evidence="1">
    <location>
        <begin position="595"/>
        <end position="614"/>
    </location>
</feature>
<dbReference type="Proteomes" id="UP000077202">
    <property type="component" value="Unassembled WGS sequence"/>
</dbReference>
<dbReference type="Gene3D" id="3.40.50.1820">
    <property type="entry name" value="alpha/beta hydrolase"/>
    <property type="match status" value="1"/>
</dbReference>
<keyword evidence="2" id="KW-0732">Signal</keyword>
<dbReference type="AlphaFoldDB" id="A0A176WKR7"/>
<feature type="signal peptide" evidence="2">
    <location>
        <begin position="1"/>
        <end position="17"/>
    </location>
</feature>
<protein>
    <recommendedName>
        <fullName evidence="3">AB hydrolase-1 domain-containing protein</fullName>
    </recommendedName>
</protein>
<dbReference type="InterPro" id="IPR045889">
    <property type="entry name" value="MES/HNL"/>
</dbReference>
<dbReference type="InterPro" id="IPR029058">
    <property type="entry name" value="AB_hydrolase_fold"/>
</dbReference>
<feature type="domain" description="AB hydrolase-1" evidence="3">
    <location>
        <begin position="37"/>
        <end position="245"/>
    </location>
</feature>
<evidence type="ECO:0000259" key="3">
    <source>
        <dbReference type="Pfam" id="PF12697"/>
    </source>
</evidence>
<dbReference type="PANTHER" id="PTHR10992">
    <property type="entry name" value="METHYLESTERASE FAMILY MEMBER"/>
    <property type="match status" value="1"/>
</dbReference>
<organism evidence="4 5">
    <name type="scientific">Marchantia polymorpha subsp. ruderalis</name>
    <dbReference type="NCBI Taxonomy" id="1480154"/>
    <lineage>
        <taxon>Eukaryota</taxon>
        <taxon>Viridiplantae</taxon>
        <taxon>Streptophyta</taxon>
        <taxon>Embryophyta</taxon>
        <taxon>Marchantiophyta</taxon>
        <taxon>Marchantiopsida</taxon>
        <taxon>Marchantiidae</taxon>
        <taxon>Marchantiales</taxon>
        <taxon>Marchantiaceae</taxon>
        <taxon>Marchantia</taxon>
    </lineage>
</organism>
<dbReference type="GO" id="GO:0080030">
    <property type="term" value="F:methyl indole-3-acetate esterase activity"/>
    <property type="evidence" value="ECO:0007669"/>
    <property type="project" value="TreeGrafter"/>
</dbReference>
<dbReference type="Pfam" id="PF12697">
    <property type="entry name" value="Abhydrolase_6"/>
    <property type="match status" value="1"/>
</dbReference>
<feature type="compositionally biased region" description="Polar residues" evidence="1">
    <location>
        <begin position="616"/>
        <end position="636"/>
    </location>
</feature>
<feature type="region of interest" description="Disordered" evidence="1">
    <location>
        <begin position="442"/>
        <end position="463"/>
    </location>
</feature>
<dbReference type="SUPFAM" id="SSF53474">
    <property type="entry name" value="alpha/beta-Hydrolases"/>
    <property type="match status" value="1"/>
</dbReference>
<proteinExistence type="predicted"/>